<gene>
    <name evidence="7 10" type="primary">rnr</name>
    <name evidence="10" type="ORF">SAE02_08220</name>
</gene>
<dbReference type="SMART" id="SM00955">
    <property type="entry name" value="RNB"/>
    <property type="match status" value="1"/>
</dbReference>
<feature type="domain" description="S1 motif" evidence="9">
    <location>
        <begin position="644"/>
        <end position="725"/>
    </location>
</feature>
<organism evidence="10 11">
    <name type="scientific">Skermanella aerolata</name>
    <dbReference type="NCBI Taxonomy" id="393310"/>
    <lineage>
        <taxon>Bacteria</taxon>
        <taxon>Pseudomonadati</taxon>
        <taxon>Pseudomonadota</taxon>
        <taxon>Alphaproteobacteria</taxon>
        <taxon>Rhodospirillales</taxon>
        <taxon>Azospirillaceae</taxon>
        <taxon>Skermanella</taxon>
    </lineage>
</organism>
<proteinExistence type="inferred from homology"/>
<evidence type="ECO:0000256" key="4">
    <source>
        <dbReference type="ARBA" id="ARBA00022801"/>
    </source>
</evidence>
<comment type="catalytic activity">
    <reaction evidence="1 7">
        <text>Exonucleolytic cleavage in the 3'- to 5'-direction to yield nucleoside 5'-phosphates.</text>
        <dbReference type="EC" id="3.1.13.1"/>
    </reaction>
</comment>
<dbReference type="InterPro" id="IPR001900">
    <property type="entry name" value="RNase_II/R"/>
</dbReference>
<dbReference type="GO" id="GO:0003723">
    <property type="term" value="F:RNA binding"/>
    <property type="evidence" value="ECO:0007669"/>
    <property type="project" value="UniProtKB-UniRule"/>
</dbReference>
<evidence type="ECO:0000313" key="11">
    <source>
        <dbReference type="Proteomes" id="UP000321523"/>
    </source>
</evidence>
<keyword evidence="6 7" id="KW-0694">RNA-binding</keyword>
<dbReference type="NCBIfam" id="TIGR00358">
    <property type="entry name" value="3_prime_RNase"/>
    <property type="match status" value="1"/>
</dbReference>
<accession>A0A512DJM0</accession>
<dbReference type="InterPro" id="IPR004476">
    <property type="entry name" value="RNase_II/RNase_R"/>
</dbReference>
<evidence type="ECO:0000256" key="5">
    <source>
        <dbReference type="ARBA" id="ARBA00022839"/>
    </source>
</evidence>
<keyword evidence="4 7" id="KW-0378">Hydrolase</keyword>
<dbReference type="NCBIfam" id="TIGR02063">
    <property type="entry name" value="RNase_R"/>
    <property type="match status" value="1"/>
</dbReference>
<dbReference type="CDD" id="cd04471">
    <property type="entry name" value="S1_RNase_R"/>
    <property type="match status" value="1"/>
</dbReference>
<dbReference type="SMART" id="SM00316">
    <property type="entry name" value="S1"/>
    <property type="match status" value="1"/>
</dbReference>
<dbReference type="Pfam" id="PF00575">
    <property type="entry name" value="S1"/>
    <property type="match status" value="1"/>
</dbReference>
<dbReference type="SUPFAM" id="SSF50249">
    <property type="entry name" value="Nucleic acid-binding proteins"/>
    <property type="match status" value="2"/>
</dbReference>
<comment type="subcellular location">
    <subcellularLocation>
        <location evidence="7">Cytoplasm</location>
    </subcellularLocation>
</comment>
<comment type="similarity">
    <text evidence="7">Belongs to the RNR ribonuclease family. RNase R subfamily.</text>
</comment>
<dbReference type="Proteomes" id="UP000321523">
    <property type="component" value="Unassembled WGS sequence"/>
</dbReference>
<evidence type="ECO:0000256" key="8">
    <source>
        <dbReference type="SAM" id="MobiDB-lite"/>
    </source>
</evidence>
<dbReference type="GO" id="GO:0008859">
    <property type="term" value="F:exoribonuclease II activity"/>
    <property type="evidence" value="ECO:0007669"/>
    <property type="project" value="UniProtKB-UniRule"/>
</dbReference>
<dbReference type="PROSITE" id="PS01175">
    <property type="entry name" value="RIBONUCLEASE_II"/>
    <property type="match status" value="1"/>
</dbReference>
<sequence>MIPFGEIDSALTDEEPSRKAASFPSREEVLSFIRNSPVPVGKREIAREFHLRGDDRIALKALLKELESDGSVERDRARRLAPPAALPAVGVLEVVEIDTDGEVLARPIAWTSEEPPPKIFMQPERRGHPALLPGDRVLAQLQRQNDRTYSGRTIRKLEKTGSARVLGIYEMTPDGARLRPTDKRQRAEFLVTPAHSGDAVSGELVVAEVLPSSRFGMKQAKVVERLGDIANPRSISLIAIHGQDLPTVFSEAALEEAERAEKPTLEGRIDLRDIPLVTIDGADARDFDDAVWAETDPDVEGGWHIVVAIADVAFYVRPGKPLDRDAFRRGNSAYFPDRVVPMLPEALSNDLCSLRPGEDRACMAVHMWIDGQGELKRHQFVRGLMRSAARLTYEQVQDAREGRADDTAGPLLDTVIAPLYAAYEVLNAARIRRGTLELDLSERQVRLNESGGVVEITPRKRLDSHRLIEEFMICANVAAAEALEARSMPSLYRVHDQPSMDKLETLRSFLQGLGYGLNKGTLKPADFTRILDRARGTDEASLISEVVLRSQAQAAYSPENIGHFGLALRRYAHFTSPIRRYADLIVHRGLIRAFGLGPGGLDDNEAARMTEIGDHISSTERRAALAERDAVDRFTAAFLADRVGATFSGRITGVTRFGLFVELDETGADGLVPVSTLPDDQYEHREKEHALVGRRLGKVYRLGAAVKVKLTEADAVLGSTLFALLEPDDSTPEWLRKGGGGKMARKERAKGSRAHPRGR</sequence>
<dbReference type="Gene3D" id="2.40.50.140">
    <property type="entry name" value="Nucleic acid-binding proteins"/>
    <property type="match status" value="1"/>
</dbReference>
<dbReference type="GO" id="GO:0006402">
    <property type="term" value="P:mRNA catabolic process"/>
    <property type="evidence" value="ECO:0007669"/>
    <property type="project" value="TreeGrafter"/>
</dbReference>
<dbReference type="HAMAP" id="MF_01895">
    <property type="entry name" value="RNase_R"/>
    <property type="match status" value="1"/>
</dbReference>
<evidence type="ECO:0000256" key="1">
    <source>
        <dbReference type="ARBA" id="ARBA00001849"/>
    </source>
</evidence>
<dbReference type="InterPro" id="IPR003029">
    <property type="entry name" value="S1_domain"/>
</dbReference>
<dbReference type="EMBL" id="BJYZ01000003">
    <property type="protein sequence ID" value="GEO36674.1"/>
    <property type="molecule type" value="Genomic_DNA"/>
</dbReference>
<dbReference type="InterPro" id="IPR050180">
    <property type="entry name" value="RNR_Ribonuclease"/>
</dbReference>
<evidence type="ECO:0000256" key="6">
    <source>
        <dbReference type="ARBA" id="ARBA00022884"/>
    </source>
</evidence>
<dbReference type="PROSITE" id="PS50126">
    <property type="entry name" value="S1"/>
    <property type="match status" value="1"/>
</dbReference>
<dbReference type="EC" id="3.1.13.1" evidence="7"/>
<evidence type="ECO:0000259" key="9">
    <source>
        <dbReference type="PROSITE" id="PS50126"/>
    </source>
</evidence>
<dbReference type="AlphaFoldDB" id="A0A512DJM0"/>
<dbReference type="InterPro" id="IPR040476">
    <property type="entry name" value="CSD2"/>
</dbReference>
<dbReference type="PANTHER" id="PTHR23355">
    <property type="entry name" value="RIBONUCLEASE"/>
    <property type="match status" value="1"/>
</dbReference>
<evidence type="ECO:0000256" key="3">
    <source>
        <dbReference type="ARBA" id="ARBA00022722"/>
    </source>
</evidence>
<keyword evidence="2 7" id="KW-0963">Cytoplasm</keyword>
<feature type="region of interest" description="Disordered" evidence="8">
    <location>
        <begin position="730"/>
        <end position="759"/>
    </location>
</feature>
<keyword evidence="11" id="KW-1185">Reference proteome</keyword>
<feature type="region of interest" description="Disordered" evidence="8">
    <location>
        <begin position="1"/>
        <end position="22"/>
    </location>
</feature>
<dbReference type="Pfam" id="PF17876">
    <property type="entry name" value="CSD2"/>
    <property type="match status" value="1"/>
</dbReference>
<comment type="caution">
    <text evidence="10">The sequence shown here is derived from an EMBL/GenBank/DDBJ whole genome shotgun (WGS) entry which is preliminary data.</text>
</comment>
<evidence type="ECO:0000256" key="7">
    <source>
        <dbReference type="HAMAP-Rule" id="MF_01895"/>
    </source>
</evidence>
<keyword evidence="3 7" id="KW-0540">Nuclease</keyword>
<dbReference type="InterPro" id="IPR011805">
    <property type="entry name" value="RNase_R"/>
</dbReference>
<dbReference type="PANTHER" id="PTHR23355:SF9">
    <property type="entry name" value="DIS3-LIKE EXONUCLEASE 2"/>
    <property type="match status" value="1"/>
</dbReference>
<reference evidence="10 11" key="1">
    <citation type="submission" date="2019-07" db="EMBL/GenBank/DDBJ databases">
        <title>Whole genome shotgun sequence of Skermanella aerolata NBRC 106429.</title>
        <authorList>
            <person name="Hosoyama A."/>
            <person name="Uohara A."/>
            <person name="Ohji S."/>
            <person name="Ichikawa N."/>
        </authorList>
    </citation>
    <scope>NUCLEOTIDE SEQUENCE [LARGE SCALE GENOMIC DNA]</scope>
    <source>
        <strain evidence="10 11">NBRC 106429</strain>
    </source>
</reference>
<evidence type="ECO:0000256" key="2">
    <source>
        <dbReference type="ARBA" id="ARBA00022490"/>
    </source>
</evidence>
<comment type="function">
    <text evidence="7">3'-5' exoribonuclease that releases 5'-nucleoside monophosphates and is involved in maturation of structured RNAs.</text>
</comment>
<evidence type="ECO:0000313" key="10">
    <source>
        <dbReference type="EMBL" id="GEO36674.1"/>
    </source>
</evidence>
<name>A0A512DJM0_9PROT</name>
<keyword evidence="5 7" id="KW-0269">Exonuclease</keyword>
<protein>
    <recommendedName>
        <fullName evidence="7">Ribonuclease R</fullName>
        <shortName evidence="7">RNase R</shortName>
        <ecNumber evidence="7">3.1.13.1</ecNumber>
    </recommendedName>
</protein>
<dbReference type="InterPro" id="IPR012340">
    <property type="entry name" value="NA-bd_OB-fold"/>
</dbReference>
<dbReference type="GO" id="GO:0005829">
    <property type="term" value="C:cytosol"/>
    <property type="evidence" value="ECO:0007669"/>
    <property type="project" value="TreeGrafter"/>
</dbReference>
<dbReference type="Pfam" id="PF00773">
    <property type="entry name" value="RNB"/>
    <property type="match status" value="1"/>
</dbReference>
<dbReference type="InterPro" id="IPR022966">
    <property type="entry name" value="RNase_II/R_CS"/>
</dbReference>